<comment type="caution">
    <text evidence="1">The sequence shown here is derived from an EMBL/GenBank/DDBJ whole genome shotgun (WGS) entry which is preliminary data.</text>
</comment>
<dbReference type="Proteomes" id="UP000828390">
    <property type="component" value="Unassembled WGS sequence"/>
</dbReference>
<reference evidence="1" key="1">
    <citation type="journal article" date="2019" name="bioRxiv">
        <title>The Genome of the Zebra Mussel, Dreissena polymorpha: A Resource for Invasive Species Research.</title>
        <authorList>
            <person name="McCartney M.A."/>
            <person name="Auch B."/>
            <person name="Kono T."/>
            <person name="Mallez S."/>
            <person name="Zhang Y."/>
            <person name="Obille A."/>
            <person name="Becker A."/>
            <person name="Abrahante J.E."/>
            <person name="Garbe J."/>
            <person name="Badalamenti J.P."/>
            <person name="Herman A."/>
            <person name="Mangelson H."/>
            <person name="Liachko I."/>
            <person name="Sullivan S."/>
            <person name="Sone E.D."/>
            <person name="Koren S."/>
            <person name="Silverstein K.A.T."/>
            <person name="Beckman K.B."/>
            <person name="Gohl D.M."/>
        </authorList>
    </citation>
    <scope>NUCLEOTIDE SEQUENCE</scope>
    <source>
        <strain evidence="1">Duluth1</strain>
        <tissue evidence="1">Whole animal</tissue>
    </source>
</reference>
<accession>A0A9D4RT00</accession>
<evidence type="ECO:0000313" key="1">
    <source>
        <dbReference type="EMBL" id="KAH3879914.1"/>
    </source>
</evidence>
<proteinExistence type="predicted"/>
<dbReference type="AlphaFoldDB" id="A0A9D4RT00"/>
<name>A0A9D4RT00_DREPO</name>
<gene>
    <name evidence="1" type="ORF">DPMN_003824</name>
</gene>
<dbReference type="EMBL" id="JAIWYP010000001">
    <property type="protein sequence ID" value="KAH3879914.1"/>
    <property type="molecule type" value="Genomic_DNA"/>
</dbReference>
<evidence type="ECO:0000313" key="2">
    <source>
        <dbReference type="Proteomes" id="UP000828390"/>
    </source>
</evidence>
<protein>
    <submittedName>
        <fullName evidence="1">Uncharacterized protein</fullName>
    </submittedName>
</protein>
<organism evidence="1 2">
    <name type="scientific">Dreissena polymorpha</name>
    <name type="common">Zebra mussel</name>
    <name type="synonym">Mytilus polymorpha</name>
    <dbReference type="NCBI Taxonomy" id="45954"/>
    <lineage>
        <taxon>Eukaryota</taxon>
        <taxon>Metazoa</taxon>
        <taxon>Spiralia</taxon>
        <taxon>Lophotrochozoa</taxon>
        <taxon>Mollusca</taxon>
        <taxon>Bivalvia</taxon>
        <taxon>Autobranchia</taxon>
        <taxon>Heteroconchia</taxon>
        <taxon>Euheterodonta</taxon>
        <taxon>Imparidentia</taxon>
        <taxon>Neoheterodontei</taxon>
        <taxon>Myida</taxon>
        <taxon>Dreissenoidea</taxon>
        <taxon>Dreissenidae</taxon>
        <taxon>Dreissena</taxon>
    </lineage>
</organism>
<sequence>MTVSEKQKVTQILKADRKLIQRLFNAANSGRAVETAYVLEHELSDVPLSCAQASGKMHETQTSNTLQVLTKDNDIVTPQVVSKTTDATSAIIDGNALIQS</sequence>
<keyword evidence="2" id="KW-1185">Reference proteome</keyword>
<reference evidence="1" key="2">
    <citation type="submission" date="2020-11" db="EMBL/GenBank/DDBJ databases">
        <authorList>
            <person name="McCartney M.A."/>
            <person name="Auch B."/>
            <person name="Kono T."/>
            <person name="Mallez S."/>
            <person name="Becker A."/>
            <person name="Gohl D.M."/>
            <person name="Silverstein K.A.T."/>
            <person name="Koren S."/>
            <person name="Bechman K.B."/>
            <person name="Herman A."/>
            <person name="Abrahante J.E."/>
            <person name="Garbe J."/>
        </authorList>
    </citation>
    <scope>NUCLEOTIDE SEQUENCE</scope>
    <source>
        <strain evidence="1">Duluth1</strain>
        <tissue evidence="1">Whole animal</tissue>
    </source>
</reference>